<evidence type="ECO:0000313" key="6">
    <source>
        <dbReference type="EMBL" id="MCF2530492.1"/>
    </source>
</evidence>
<feature type="DNA-binding region" description="H-T-H motif" evidence="4">
    <location>
        <begin position="8"/>
        <end position="27"/>
    </location>
</feature>
<dbReference type="GO" id="GO:0003700">
    <property type="term" value="F:DNA-binding transcription factor activity"/>
    <property type="evidence" value="ECO:0007669"/>
    <property type="project" value="TreeGrafter"/>
</dbReference>
<dbReference type="Proteomes" id="UP001165378">
    <property type="component" value="Unassembled WGS sequence"/>
</dbReference>
<proteinExistence type="predicted"/>
<evidence type="ECO:0000256" key="1">
    <source>
        <dbReference type="ARBA" id="ARBA00023015"/>
    </source>
</evidence>
<keyword evidence="2 4" id="KW-0238">DNA-binding</keyword>
<keyword evidence="7" id="KW-1185">Reference proteome</keyword>
<dbReference type="Pfam" id="PF00440">
    <property type="entry name" value="TetR_N"/>
    <property type="match status" value="1"/>
</dbReference>
<dbReference type="PANTHER" id="PTHR30055">
    <property type="entry name" value="HTH-TYPE TRANSCRIPTIONAL REGULATOR RUTR"/>
    <property type="match status" value="1"/>
</dbReference>
<dbReference type="InterPro" id="IPR036271">
    <property type="entry name" value="Tet_transcr_reg_TetR-rel_C_sf"/>
</dbReference>
<evidence type="ECO:0000313" key="7">
    <source>
        <dbReference type="Proteomes" id="UP001165378"/>
    </source>
</evidence>
<evidence type="ECO:0000256" key="3">
    <source>
        <dbReference type="ARBA" id="ARBA00023163"/>
    </source>
</evidence>
<dbReference type="PANTHER" id="PTHR30055:SF234">
    <property type="entry name" value="HTH-TYPE TRANSCRIPTIONAL REGULATOR BETI"/>
    <property type="match status" value="1"/>
</dbReference>
<dbReference type="PROSITE" id="PS50977">
    <property type="entry name" value="HTH_TETR_2"/>
    <property type="match status" value="1"/>
</dbReference>
<name>A0AA41U465_9ACTN</name>
<gene>
    <name evidence="6" type="ORF">LZ495_25185</name>
</gene>
<organism evidence="6 7">
    <name type="scientific">Yinghuangia soli</name>
    <dbReference type="NCBI Taxonomy" id="2908204"/>
    <lineage>
        <taxon>Bacteria</taxon>
        <taxon>Bacillati</taxon>
        <taxon>Actinomycetota</taxon>
        <taxon>Actinomycetes</taxon>
        <taxon>Kitasatosporales</taxon>
        <taxon>Streptomycetaceae</taxon>
        <taxon>Yinghuangia</taxon>
    </lineage>
</organism>
<reference evidence="6" key="1">
    <citation type="submission" date="2022-01" db="EMBL/GenBank/DDBJ databases">
        <title>Genome-Based Taxonomic Classification of the Phylum Actinobacteria.</title>
        <authorList>
            <person name="Gao Y."/>
        </authorList>
    </citation>
    <scope>NUCLEOTIDE SEQUENCE</scope>
    <source>
        <strain evidence="6">KLBMP 8922</strain>
    </source>
</reference>
<sequence>MARNRRATLADIAQAAEVGRSTLHRYFPDRDELVSAAVEDSLAHMAQALEEAAIDQGPALDAMRRLATALVGAGDRLVFVFGDPHIFEQLPDEEDDPTDRQVLALIERGQAEGAFDPEADPVWIRGVLWALVYTGAEMAARGTMPRHVAAANTVRTLERGICAAGGGGTAQ</sequence>
<dbReference type="InterPro" id="IPR009057">
    <property type="entry name" value="Homeodomain-like_sf"/>
</dbReference>
<keyword evidence="1" id="KW-0805">Transcription regulation</keyword>
<evidence type="ECO:0000256" key="4">
    <source>
        <dbReference type="PROSITE-ProRule" id="PRU00335"/>
    </source>
</evidence>
<accession>A0AA41U465</accession>
<evidence type="ECO:0000256" key="2">
    <source>
        <dbReference type="ARBA" id="ARBA00023125"/>
    </source>
</evidence>
<keyword evidence="3" id="KW-0804">Transcription</keyword>
<protein>
    <submittedName>
        <fullName evidence="6">TetR/AcrR family transcriptional regulator</fullName>
    </submittedName>
</protein>
<dbReference type="EMBL" id="JAKFHA010000016">
    <property type="protein sequence ID" value="MCF2530492.1"/>
    <property type="molecule type" value="Genomic_DNA"/>
</dbReference>
<dbReference type="InterPro" id="IPR050109">
    <property type="entry name" value="HTH-type_TetR-like_transc_reg"/>
</dbReference>
<dbReference type="GO" id="GO:0000976">
    <property type="term" value="F:transcription cis-regulatory region binding"/>
    <property type="evidence" value="ECO:0007669"/>
    <property type="project" value="TreeGrafter"/>
</dbReference>
<evidence type="ECO:0000259" key="5">
    <source>
        <dbReference type="PROSITE" id="PS50977"/>
    </source>
</evidence>
<dbReference type="SUPFAM" id="SSF46689">
    <property type="entry name" value="Homeodomain-like"/>
    <property type="match status" value="1"/>
</dbReference>
<comment type="caution">
    <text evidence="6">The sequence shown here is derived from an EMBL/GenBank/DDBJ whole genome shotgun (WGS) entry which is preliminary data.</text>
</comment>
<dbReference type="SUPFAM" id="SSF48498">
    <property type="entry name" value="Tetracyclin repressor-like, C-terminal domain"/>
    <property type="match status" value="1"/>
</dbReference>
<dbReference type="Gene3D" id="1.10.357.10">
    <property type="entry name" value="Tetracycline Repressor, domain 2"/>
    <property type="match status" value="1"/>
</dbReference>
<feature type="domain" description="HTH tetR-type" evidence="5">
    <location>
        <begin position="1"/>
        <end position="45"/>
    </location>
</feature>
<dbReference type="InterPro" id="IPR001647">
    <property type="entry name" value="HTH_TetR"/>
</dbReference>
<dbReference type="AlphaFoldDB" id="A0AA41U465"/>